<evidence type="ECO:0000313" key="1">
    <source>
        <dbReference type="EMBL" id="MDG3585825.1"/>
    </source>
</evidence>
<dbReference type="RefSeq" id="WP_277898922.1">
    <property type="nucleotide sequence ID" value="NZ_JAPMUA010000002.1"/>
</dbReference>
<dbReference type="PROSITE" id="PS51257">
    <property type="entry name" value="PROKAR_LIPOPROTEIN"/>
    <property type="match status" value="1"/>
</dbReference>
<dbReference type="InterPro" id="IPR025347">
    <property type="entry name" value="DUF4251"/>
</dbReference>
<accession>A0ABT6FRC8</accession>
<organism evidence="1 2">
    <name type="scientific">Galbibacter pacificus</name>
    <dbReference type="NCBI Taxonomy" id="2996052"/>
    <lineage>
        <taxon>Bacteria</taxon>
        <taxon>Pseudomonadati</taxon>
        <taxon>Bacteroidota</taxon>
        <taxon>Flavobacteriia</taxon>
        <taxon>Flavobacteriales</taxon>
        <taxon>Flavobacteriaceae</taxon>
        <taxon>Galbibacter</taxon>
    </lineage>
</organism>
<dbReference type="EMBL" id="JAPMUA010000002">
    <property type="protein sequence ID" value="MDG3585825.1"/>
    <property type="molecule type" value="Genomic_DNA"/>
</dbReference>
<reference evidence="1" key="1">
    <citation type="submission" date="2022-11" db="EMBL/GenBank/DDBJ databases">
        <title>High-quality draft genome sequence of Galbibacter sp. strain CMA-7.</title>
        <authorList>
            <person name="Wei L."/>
            <person name="Dong C."/>
            <person name="Shao Z."/>
        </authorList>
    </citation>
    <scope>NUCLEOTIDE SEQUENCE</scope>
    <source>
        <strain evidence="1">CMA-7</strain>
    </source>
</reference>
<keyword evidence="2" id="KW-1185">Reference proteome</keyword>
<gene>
    <name evidence="1" type="ORF">OSR52_08075</name>
</gene>
<dbReference type="Gene3D" id="2.40.128.410">
    <property type="match status" value="1"/>
</dbReference>
<comment type="caution">
    <text evidence="1">The sequence shown here is derived from an EMBL/GenBank/DDBJ whole genome shotgun (WGS) entry which is preliminary data.</text>
</comment>
<evidence type="ECO:0000313" key="2">
    <source>
        <dbReference type="Proteomes" id="UP001153642"/>
    </source>
</evidence>
<name>A0ABT6FRC8_9FLAO</name>
<sequence length="185" mass="20559">MKSLSFLCTLVIGSVIIGCGSSQNTAISSAEMAAVDTLIHQKKFRVENQWAMPTMSSSMMQIANSGLMPPGNSAQRINLAGNANYLEVKGDSVKAYLPFFGERQMGGGYNDDEAIKFNQEVKDMDIEYIENKKHYRIKFSANNNTESFNVTLMVYNNEKTTLTVNSSKRDMIGYQGTIMPLPDKK</sequence>
<dbReference type="Pfam" id="PF14059">
    <property type="entry name" value="DUF4251"/>
    <property type="match status" value="1"/>
</dbReference>
<protein>
    <submittedName>
        <fullName evidence="1">DUF4251 domain-containing protein</fullName>
    </submittedName>
</protein>
<dbReference type="Proteomes" id="UP001153642">
    <property type="component" value="Unassembled WGS sequence"/>
</dbReference>
<proteinExistence type="predicted"/>